<dbReference type="InterPro" id="IPR000600">
    <property type="entry name" value="ROK"/>
</dbReference>
<dbReference type="InterPro" id="IPR036388">
    <property type="entry name" value="WH-like_DNA-bd_sf"/>
</dbReference>
<dbReference type="Gene3D" id="1.10.10.10">
    <property type="entry name" value="Winged helix-like DNA-binding domain superfamily/Winged helix DNA-binding domain"/>
    <property type="match status" value="1"/>
</dbReference>
<reference evidence="2 3" key="1">
    <citation type="submission" date="2019-07" db="EMBL/GenBank/DDBJ databases">
        <title>New species of Amycolatopsis and Streptomyces.</title>
        <authorList>
            <person name="Duangmal K."/>
            <person name="Teo W.F.A."/>
            <person name="Lipun K."/>
        </authorList>
    </citation>
    <scope>NUCLEOTIDE SEQUENCE [LARGE SCALE GENOMIC DNA]</scope>
    <source>
        <strain evidence="2 3">JCM 30562</strain>
    </source>
</reference>
<comment type="similarity">
    <text evidence="1">Belongs to the ROK (NagC/XylR) family.</text>
</comment>
<evidence type="ECO:0000313" key="2">
    <source>
        <dbReference type="EMBL" id="TVT20515.1"/>
    </source>
</evidence>
<dbReference type="OrthoDB" id="3605644at2"/>
<sequence>MSRNASASSRRSVSASVVLRDVLAGGPVARSTIARRTGLSPSAVTGHITELAAFGLVRELDEATRTHRVGRPHVPVDIDTAQHVVAGIHVAVPHTTVALLDLRGRVLLAERLPHHAREPLAVLERAADRLLAMLEAHAPERSPVGLGVATGGWVDQASGVIVEHPVLGWRDVAARDLLAGRTGLAVEVDGHSRALIHAERLFGVTRESVLQLFVGNVVDAAFATAGTVQHGPRSAAGAVAHLPVEGSAEPCSCGRAGCLQATVSEHTLARRALAGGILDQPSFPALLALAEQGSPAAVALFRERARVIGRAAVPLVDLLNPDALIVVEPGISRVPGCLAALRAELAARSWVCDDPEHSVLPTSFPRTVLASAAGAVLLTEFYQDPLRLLTRRLRRTS</sequence>
<evidence type="ECO:0000313" key="3">
    <source>
        <dbReference type="Proteomes" id="UP000318578"/>
    </source>
</evidence>
<organism evidence="2 3">
    <name type="scientific">Amycolatopsis acidiphila</name>
    <dbReference type="NCBI Taxonomy" id="715473"/>
    <lineage>
        <taxon>Bacteria</taxon>
        <taxon>Bacillati</taxon>
        <taxon>Actinomycetota</taxon>
        <taxon>Actinomycetes</taxon>
        <taxon>Pseudonocardiales</taxon>
        <taxon>Pseudonocardiaceae</taxon>
        <taxon>Amycolatopsis</taxon>
    </lineage>
</organism>
<dbReference type="Pfam" id="PF00480">
    <property type="entry name" value="ROK"/>
    <property type="match status" value="1"/>
</dbReference>
<dbReference type="EMBL" id="VJZA01000035">
    <property type="protein sequence ID" value="TVT20515.1"/>
    <property type="molecule type" value="Genomic_DNA"/>
</dbReference>
<keyword evidence="3" id="KW-1185">Reference proteome</keyword>
<accession>A0A558A8C4</accession>
<dbReference type="AlphaFoldDB" id="A0A558A8C4"/>
<dbReference type="PANTHER" id="PTHR18964:SF149">
    <property type="entry name" value="BIFUNCTIONAL UDP-N-ACETYLGLUCOSAMINE 2-EPIMERASE_N-ACETYLMANNOSAMINE KINASE"/>
    <property type="match status" value="1"/>
</dbReference>
<protein>
    <submittedName>
        <fullName evidence="2">ROK family protein</fullName>
    </submittedName>
</protein>
<comment type="caution">
    <text evidence="2">The sequence shown here is derived from an EMBL/GenBank/DDBJ whole genome shotgun (WGS) entry which is preliminary data.</text>
</comment>
<dbReference type="PANTHER" id="PTHR18964">
    <property type="entry name" value="ROK (REPRESSOR, ORF, KINASE) FAMILY"/>
    <property type="match status" value="1"/>
</dbReference>
<dbReference type="SUPFAM" id="SSF46785">
    <property type="entry name" value="Winged helix' DNA-binding domain"/>
    <property type="match status" value="1"/>
</dbReference>
<evidence type="ECO:0000256" key="1">
    <source>
        <dbReference type="ARBA" id="ARBA00006479"/>
    </source>
</evidence>
<gene>
    <name evidence="2" type="ORF">FNH06_20455</name>
</gene>
<dbReference type="Gene3D" id="3.30.420.40">
    <property type="match status" value="2"/>
</dbReference>
<dbReference type="RefSeq" id="WP_144641266.1">
    <property type="nucleotide sequence ID" value="NZ_BNAX01000001.1"/>
</dbReference>
<dbReference type="InterPro" id="IPR036390">
    <property type="entry name" value="WH_DNA-bd_sf"/>
</dbReference>
<proteinExistence type="inferred from homology"/>
<dbReference type="InterPro" id="IPR043129">
    <property type="entry name" value="ATPase_NBD"/>
</dbReference>
<dbReference type="Proteomes" id="UP000318578">
    <property type="component" value="Unassembled WGS sequence"/>
</dbReference>
<name>A0A558A8C4_9PSEU</name>
<dbReference type="SUPFAM" id="SSF53067">
    <property type="entry name" value="Actin-like ATPase domain"/>
    <property type="match status" value="1"/>
</dbReference>